<dbReference type="AlphaFoldDB" id="A0AAC9I8H7"/>
<organism evidence="2 3">
    <name type="scientific">Flavobacterium gilvum</name>
    <dbReference type="NCBI Taxonomy" id="1492737"/>
    <lineage>
        <taxon>Bacteria</taxon>
        <taxon>Pseudomonadati</taxon>
        <taxon>Bacteroidota</taxon>
        <taxon>Flavobacteriia</taxon>
        <taxon>Flavobacteriales</taxon>
        <taxon>Flavobacteriaceae</taxon>
        <taxon>Flavobacterium</taxon>
    </lineage>
</organism>
<evidence type="ECO:0000259" key="1">
    <source>
        <dbReference type="Pfam" id="PF12728"/>
    </source>
</evidence>
<evidence type="ECO:0000313" key="2">
    <source>
        <dbReference type="EMBL" id="AOW11358.1"/>
    </source>
</evidence>
<sequence>MSSNIQVQRICEHCKNEFTAKTTVTRFCSMKCTKASSKQKIRNTKIEISNQETKKIKNEPIEKLKEKEFLSVTEVSKLIGCSRQNVYKLINHGKLDATNILEKKTIVKRSDLDKLFEKPQHIPVEAEPIEYDLSECYNLTEIKLKFRISESGIYGLIKKHNIPKIKDWRYVYVPKNIIDKLLT</sequence>
<reference evidence="2 3" key="1">
    <citation type="submission" date="2016-10" db="EMBL/GenBank/DDBJ databases">
        <title>Flavobacterium gilvum sp. nov., isolated from stream water.</title>
        <authorList>
            <person name="Shin S.-K."/>
            <person name="Cho Y.-J."/>
            <person name="Yi H."/>
        </authorList>
    </citation>
    <scope>NUCLEOTIDE SEQUENCE [LARGE SCALE GENOMIC DNA]</scope>
    <source>
        <strain evidence="2 3">EM1308</strain>
    </source>
</reference>
<dbReference type="EMBL" id="CP017479">
    <property type="protein sequence ID" value="AOW11358.1"/>
    <property type="molecule type" value="Genomic_DNA"/>
</dbReference>
<accession>A0AAC9I8H7</accession>
<dbReference type="GO" id="GO:0003677">
    <property type="term" value="F:DNA binding"/>
    <property type="evidence" value="ECO:0007669"/>
    <property type="project" value="UniProtKB-KW"/>
</dbReference>
<name>A0AAC9I8H7_9FLAO</name>
<proteinExistence type="predicted"/>
<keyword evidence="3" id="KW-1185">Reference proteome</keyword>
<evidence type="ECO:0000313" key="3">
    <source>
        <dbReference type="Proteomes" id="UP000175968"/>
    </source>
</evidence>
<gene>
    <name evidence="2" type="ORF">EM308_11280</name>
</gene>
<keyword evidence="2" id="KW-0238">DNA-binding</keyword>
<protein>
    <submittedName>
        <fullName evidence="2">DNA-binding protein</fullName>
    </submittedName>
</protein>
<dbReference type="Pfam" id="PF12728">
    <property type="entry name" value="HTH_17"/>
    <property type="match status" value="1"/>
</dbReference>
<dbReference type="InterPro" id="IPR041657">
    <property type="entry name" value="HTH_17"/>
</dbReference>
<feature type="domain" description="Helix-turn-helix" evidence="1">
    <location>
        <begin position="69"/>
        <end position="118"/>
    </location>
</feature>
<dbReference type="RefSeq" id="WP_035638159.1">
    <property type="nucleotide sequence ID" value="NZ_JNCP01000071.1"/>
</dbReference>
<dbReference type="KEGG" id="fgl:EM308_11280"/>
<dbReference type="Proteomes" id="UP000175968">
    <property type="component" value="Chromosome"/>
</dbReference>